<dbReference type="AlphaFoldDB" id="A0A067QLC5"/>
<dbReference type="Gene3D" id="3.10.100.10">
    <property type="entry name" value="Mannose-Binding Protein A, subunit A"/>
    <property type="match status" value="1"/>
</dbReference>
<feature type="domain" description="C-type lectin" evidence="2">
    <location>
        <begin position="143"/>
        <end position="262"/>
    </location>
</feature>
<dbReference type="FunCoup" id="A0A067QLC5">
    <property type="interactions" value="48"/>
</dbReference>
<dbReference type="EMBL" id="KK853186">
    <property type="protein sequence ID" value="KDR10086.1"/>
    <property type="molecule type" value="Genomic_DNA"/>
</dbReference>
<keyword evidence="1" id="KW-1015">Disulfide bond</keyword>
<evidence type="ECO:0000313" key="3">
    <source>
        <dbReference type="EMBL" id="KDR10086.1"/>
    </source>
</evidence>
<organism evidence="3 4">
    <name type="scientific">Zootermopsis nevadensis</name>
    <name type="common">Dampwood termite</name>
    <dbReference type="NCBI Taxonomy" id="136037"/>
    <lineage>
        <taxon>Eukaryota</taxon>
        <taxon>Metazoa</taxon>
        <taxon>Ecdysozoa</taxon>
        <taxon>Arthropoda</taxon>
        <taxon>Hexapoda</taxon>
        <taxon>Insecta</taxon>
        <taxon>Pterygota</taxon>
        <taxon>Neoptera</taxon>
        <taxon>Polyneoptera</taxon>
        <taxon>Dictyoptera</taxon>
        <taxon>Blattodea</taxon>
        <taxon>Blattoidea</taxon>
        <taxon>Termitoidae</taxon>
        <taxon>Termopsidae</taxon>
        <taxon>Zootermopsis</taxon>
    </lineage>
</organism>
<keyword evidence="4" id="KW-1185">Reference proteome</keyword>
<evidence type="ECO:0000259" key="2">
    <source>
        <dbReference type="PROSITE" id="PS50041"/>
    </source>
</evidence>
<dbReference type="Proteomes" id="UP000027135">
    <property type="component" value="Unassembled WGS sequence"/>
</dbReference>
<dbReference type="InterPro" id="IPR018378">
    <property type="entry name" value="C-type_lectin_CS"/>
</dbReference>
<dbReference type="PROSITE" id="PS00615">
    <property type="entry name" value="C_TYPE_LECTIN_1"/>
    <property type="match status" value="1"/>
</dbReference>
<evidence type="ECO:0000313" key="4">
    <source>
        <dbReference type="Proteomes" id="UP000027135"/>
    </source>
</evidence>
<dbReference type="InterPro" id="IPR050111">
    <property type="entry name" value="C-type_lectin/snaclec_domain"/>
</dbReference>
<dbReference type="eggNOG" id="ENOG502SFHR">
    <property type="taxonomic scope" value="Eukaryota"/>
</dbReference>
<evidence type="ECO:0000256" key="1">
    <source>
        <dbReference type="ARBA" id="ARBA00023157"/>
    </source>
</evidence>
<reference evidence="3 4" key="1">
    <citation type="journal article" date="2014" name="Nat. Commun.">
        <title>Molecular traces of alternative social organization in a termite genome.</title>
        <authorList>
            <person name="Terrapon N."/>
            <person name="Li C."/>
            <person name="Robertson H.M."/>
            <person name="Ji L."/>
            <person name="Meng X."/>
            <person name="Booth W."/>
            <person name="Chen Z."/>
            <person name="Childers C.P."/>
            <person name="Glastad K.M."/>
            <person name="Gokhale K."/>
            <person name="Gowin J."/>
            <person name="Gronenberg W."/>
            <person name="Hermansen R.A."/>
            <person name="Hu H."/>
            <person name="Hunt B.G."/>
            <person name="Huylmans A.K."/>
            <person name="Khalil S.M."/>
            <person name="Mitchell R.D."/>
            <person name="Munoz-Torres M.C."/>
            <person name="Mustard J.A."/>
            <person name="Pan H."/>
            <person name="Reese J.T."/>
            <person name="Scharf M.E."/>
            <person name="Sun F."/>
            <person name="Vogel H."/>
            <person name="Xiao J."/>
            <person name="Yang W."/>
            <person name="Yang Z."/>
            <person name="Yang Z."/>
            <person name="Zhou J."/>
            <person name="Zhu J."/>
            <person name="Brent C.S."/>
            <person name="Elsik C.G."/>
            <person name="Goodisman M.A."/>
            <person name="Liberles D.A."/>
            <person name="Roe R.M."/>
            <person name="Vargo E.L."/>
            <person name="Vilcinskas A."/>
            <person name="Wang J."/>
            <person name="Bornberg-Bauer E."/>
            <person name="Korb J."/>
            <person name="Zhang G."/>
            <person name="Liebig J."/>
        </authorList>
    </citation>
    <scope>NUCLEOTIDE SEQUENCE [LARGE SCALE GENOMIC DNA]</scope>
    <source>
        <tissue evidence="3">Whole organism</tissue>
    </source>
</reference>
<dbReference type="SMART" id="SM00034">
    <property type="entry name" value="CLECT"/>
    <property type="match status" value="1"/>
</dbReference>
<dbReference type="SUPFAM" id="SSF56436">
    <property type="entry name" value="C-type lectin-like"/>
    <property type="match status" value="1"/>
</dbReference>
<dbReference type="PANTHER" id="PTHR22803">
    <property type="entry name" value="MANNOSE, PHOSPHOLIPASE, LECTIN RECEPTOR RELATED"/>
    <property type="match status" value="1"/>
</dbReference>
<gene>
    <name evidence="3" type="ORF">L798_15323</name>
</gene>
<dbReference type="PROSITE" id="PS50041">
    <property type="entry name" value="C_TYPE_LECTIN_2"/>
    <property type="match status" value="1"/>
</dbReference>
<dbReference type="CDD" id="cd00037">
    <property type="entry name" value="CLECT"/>
    <property type="match status" value="1"/>
</dbReference>
<dbReference type="InterPro" id="IPR016186">
    <property type="entry name" value="C-type_lectin-like/link_sf"/>
</dbReference>
<dbReference type="InParanoid" id="A0A067QLC5"/>
<dbReference type="Pfam" id="PF00059">
    <property type="entry name" value="Lectin_C"/>
    <property type="match status" value="1"/>
</dbReference>
<dbReference type="InterPro" id="IPR016187">
    <property type="entry name" value="CTDL_fold"/>
</dbReference>
<protein>
    <submittedName>
        <fullName evidence="3">Hemolymph lipopolysaccharide-binding protein</fullName>
    </submittedName>
</protein>
<proteinExistence type="predicted"/>
<accession>A0A067QLC5</accession>
<name>A0A067QLC5_ZOONE</name>
<sequence>MEDHIKPVERPMTNKQHCFEISAVQLRKMVRAEGFLCILLWLTSVSASGPESHCVSSKPAGFEFSLKSSRNNTGHWTAQVQLEHGVRHEDNGPWEVSIEHITSKCEDSETVRIEATVIVPPARPGPPQRLRQDYQIIPGHGYYKLHTSGKTWNQAFWTCRDEGTHLVVLNSVEEVSVVKSIWEKTHNFSNIEYKEFIFLGLRRGTDGSFITYTGVPLNETGYQVWAKNEPNNAGGDESCLSMTDTGGLNDAYCERKLAFMCEREL</sequence>
<dbReference type="InterPro" id="IPR001304">
    <property type="entry name" value="C-type_lectin-like"/>
</dbReference>